<name>A0AAR5Q3T3_DENPD</name>
<dbReference type="KEGG" id="dpa:109542870"/>
<feature type="region of interest" description="Disordered" evidence="1">
    <location>
        <begin position="1"/>
        <end position="154"/>
    </location>
</feature>
<dbReference type="GeneID" id="109542870"/>
<keyword evidence="3" id="KW-1185">Reference proteome</keyword>
<dbReference type="EnsemblMetazoa" id="XM_019912318.1">
    <property type="protein sequence ID" value="XP_019767877.1"/>
    <property type="gene ID" value="LOC109542870"/>
</dbReference>
<reference evidence="3" key="1">
    <citation type="journal article" date="2013" name="Genome Biol.">
        <title>Draft genome of the mountain pine beetle, Dendroctonus ponderosae Hopkins, a major forest pest.</title>
        <authorList>
            <person name="Keeling C.I."/>
            <person name="Yuen M.M."/>
            <person name="Liao N.Y."/>
            <person name="Docking T.R."/>
            <person name="Chan S.K."/>
            <person name="Taylor G.A."/>
            <person name="Palmquist D.L."/>
            <person name="Jackman S.D."/>
            <person name="Nguyen A."/>
            <person name="Li M."/>
            <person name="Henderson H."/>
            <person name="Janes J.K."/>
            <person name="Zhao Y."/>
            <person name="Pandoh P."/>
            <person name="Moore R."/>
            <person name="Sperling F.A."/>
            <person name="Huber D.P."/>
            <person name="Birol I."/>
            <person name="Jones S.J."/>
            <person name="Bohlmann J."/>
        </authorList>
    </citation>
    <scope>NUCLEOTIDE SEQUENCE</scope>
</reference>
<evidence type="ECO:0000313" key="2">
    <source>
        <dbReference type="EnsemblMetazoa" id="XP_019767877.1"/>
    </source>
</evidence>
<evidence type="ECO:0000313" key="3">
    <source>
        <dbReference type="Proteomes" id="UP000019118"/>
    </source>
</evidence>
<dbReference type="Proteomes" id="UP000019118">
    <property type="component" value="Unassembled WGS sequence"/>
</dbReference>
<sequence length="671" mass="74842">MYGQDQEDRQWDSGGNVYNETVPMSKSAGKSGKKLPAIPLAQGHKRRSSTAAMDEGYMGYGDDNFRPSITTPLGRRKMPQIPTKRSSSRQSSYTEDNLKTFETPSHRGASLPPTPTRSSSKVLAKVQIPANSAFNSLPTTPGRQLPKPDPNHRSAKAIRNNRMKRTSSADYGETDTYDNYYIRAGAASAQNYNEDYNYAYRSIEDNLPEEDNLVTSFAATKPSVSETRTSTANNINSIYFNAQHTNTNSYYSKQLGSNSPLLQFQNTDSLESKDDELKESSFETVVSSVNSSNQYNQAKSIPYSDYARFSIVDDGESRTAAHVPESFGDHHSKTKAICDTTSTTSVATTMMNNQTALRNQRTMVKQESVDHSLTHPYLNHQQSIDNTFQQISSYIGTQISDQKRNSLDKNQVNGYQQNQVTGYTTKPISSYDQDTNKFAKDSGSFQSNNISGYPRGALVEQYSEYEEEPYLEAQESIDSYVDEDAGNTGGGHQSDYPKAPVVTKVSTNQHDSPANDSVVDEETGSLRRGSSQITIVDPYHPSLQQRSSVSLGRRTSDSASSRKLSDSYPGFEDTLGRKPSIVDASGIPRRGSVRHSPTVVPTVTIQTDYRENIPEENRITKLQHDDLQKTAYEEDEQKEKVTAHARWLWAFNKILLQIHVSKMFPNQLIVN</sequence>
<feature type="region of interest" description="Disordered" evidence="1">
    <location>
        <begin position="506"/>
        <end position="579"/>
    </location>
</feature>
<accession>A0AAR5Q3T3</accession>
<organism evidence="2 3">
    <name type="scientific">Dendroctonus ponderosae</name>
    <name type="common">Mountain pine beetle</name>
    <dbReference type="NCBI Taxonomy" id="77166"/>
    <lineage>
        <taxon>Eukaryota</taxon>
        <taxon>Metazoa</taxon>
        <taxon>Ecdysozoa</taxon>
        <taxon>Arthropoda</taxon>
        <taxon>Hexapoda</taxon>
        <taxon>Insecta</taxon>
        <taxon>Pterygota</taxon>
        <taxon>Neoptera</taxon>
        <taxon>Endopterygota</taxon>
        <taxon>Coleoptera</taxon>
        <taxon>Polyphaga</taxon>
        <taxon>Cucujiformia</taxon>
        <taxon>Curculionidae</taxon>
        <taxon>Scolytinae</taxon>
        <taxon>Dendroctonus</taxon>
    </lineage>
</organism>
<protein>
    <submittedName>
        <fullName evidence="2">Uncharacterized protein</fullName>
    </submittedName>
</protein>
<feature type="compositionally biased region" description="Polar residues" evidence="1">
    <location>
        <begin position="506"/>
        <end position="515"/>
    </location>
</feature>
<evidence type="ECO:0000256" key="1">
    <source>
        <dbReference type="SAM" id="MobiDB-lite"/>
    </source>
</evidence>
<proteinExistence type="predicted"/>
<feature type="compositionally biased region" description="Polar residues" evidence="1">
    <location>
        <begin position="129"/>
        <end position="142"/>
    </location>
</feature>
<feature type="compositionally biased region" description="Polar residues" evidence="1">
    <location>
        <begin position="83"/>
        <end position="103"/>
    </location>
</feature>
<dbReference type="AlphaFoldDB" id="A0AAR5Q3T3"/>
<reference evidence="2" key="2">
    <citation type="submission" date="2024-08" db="UniProtKB">
        <authorList>
            <consortium name="EnsemblMetazoa"/>
        </authorList>
    </citation>
    <scope>IDENTIFICATION</scope>
</reference>
<feature type="compositionally biased region" description="Basic and acidic residues" evidence="1">
    <location>
        <begin position="1"/>
        <end position="11"/>
    </location>
</feature>